<evidence type="ECO:0000256" key="1">
    <source>
        <dbReference type="SAM" id="Coils"/>
    </source>
</evidence>
<sequence>MDQLFTNDSHMPKVSVLKAEIKQLKANISYLEEKIEQIQFQCKHVFLEVEGFRRCTKCQKVDVYHY</sequence>
<gene>
    <name evidence="2" type="ORF">ACFYKX_06330</name>
</gene>
<protein>
    <recommendedName>
        <fullName evidence="4">Serine protease</fullName>
    </recommendedName>
</protein>
<keyword evidence="3" id="KW-1185">Reference proteome</keyword>
<proteinExistence type="predicted"/>
<comment type="caution">
    <text evidence="2">The sequence shown here is derived from an EMBL/GenBank/DDBJ whole genome shotgun (WGS) entry which is preliminary data.</text>
</comment>
<feature type="coiled-coil region" evidence="1">
    <location>
        <begin position="14"/>
        <end position="41"/>
    </location>
</feature>
<dbReference type="Proteomes" id="UP001601059">
    <property type="component" value="Unassembled WGS sequence"/>
</dbReference>
<dbReference type="EMBL" id="JBIACK010000002">
    <property type="protein sequence ID" value="MFE8700219.1"/>
    <property type="molecule type" value="Genomic_DNA"/>
</dbReference>
<dbReference type="RefSeq" id="WP_389359206.1">
    <property type="nucleotide sequence ID" value="NZ_JBIACK010000002.1"/>
</dbReference>
<evidence type="ECO:0000313" key="2">
    <source>
        <dbReference type="EMBL" id="MFE8700219.1"/>
    </source>
</evidence>
<organism evidence="2 3">
    <name type="scientific">Cytobacillus spartinae</name>
    <dbReference type="NCBI Taxonomy" id="3299023"/>
    <lineage>
        <taxon>Bacteria</taxon>
        <taxon>Bacillati</taxon>
        <taxon>Bacillota</taxon>
        <taxon>Bacilli</taxon>
        <taxon>Bacillales</taxon>
        <taxon>Bacillaceae</taxon>
        <taxon>Cytobacillus</taxon>
    </lineage>
</organism>
<evidence type="ECO:0000313" key="3">
    <source>
        <dbReference type="Proteomes" id="UP001601059"/>
    </source>
</evidence>
<name>A0ABW6K7U0_9BACI</name>
<reference evidence="2 3" key="1">
    <citation type="submission" date="2024-08" db="EMBL/GenBank/DDBJ databases">
        <title>Two novel Cytobacillus novel species.</title>
        <authorList>
            <person name="Liu G."/>
        </authorList>
    </citation>
    <scope>NUCLEOTIDE SEQUENCE [LARGE SCALE GENOMIC DNA]</scope>
    <source>
        <strain evidence="2 3">FJAT-54145</strain>
    </source>
</reference>
<evidence type="ECO:0008006" key="4">
    <source>
        <dbReference type="Google" id="ProtNLM"/>
    </source>
</evidence>
<keyword evidence="1" id="KW-0175">Coiled coil</keyword>
<accession>A0ABW6K7U0</accession>